<keyword evidence="4" id="KW-0813">Transport</keyword>
<reference evidence="12 13" key="1">
    <citation type="journal article" date="2019" name="Fungal Biol. Biotechnol.">
        <title>Draft genome sequence of fastidious pathogen Ceratobasidium theobromae, which causes vascular-streak dieback in Theobroma cacao.</title>
        <authorList>
            <person name="Ali S.S."/>
            <person name="Asman A."/>
            <person name="Shao J."/>
            <person name="Firmansyah A.P."/>
            <person name="Susilo A.W."/>
            <person name="Rosmana A."/>
            <person name="McMahon P."/>
            <person name="Junaid M."/>
            <person name="Guest D."/>
            <person name="Kheng T.Y."/>
            <person name="Meinhardt L.W."/>
            <person name="Bailey B.A."/>
        </authorList>
    </citation>
    <scope>NUCLEOTIDE SEQUENCE [LARGE SCALE GENOMIC DNA]</scope>
    <source>
        <strain evidence="12 13">CT2</strain>
    </source>
</reference>
<feature type="region of interest" description="Disordered" evidence="9">
    <location>
        <begin position="287"/>
        <end position="319"/>
    </location>
</feature>
<evidence type="ECO:0000256" key="9">
    <source>
        <dbReference type="SAM" id="MobiDB-lite"/>
    </source>
</evidence>
<protein>
    <recommendedName>
        <fullName evidence="3">Conserved oligomeric Golgi complex subunit 3</fullName>
    </recommendedName>
    <alternativeName>
        <fullName evidence="8">Component of oligomeric Golgi complex 3</fullName>
    </alternativeName>
</protein>
<evidence type="ECO:0000259" key="11">
    <source>
        <dbReference type="Pfam" id="PF20671"/>
    </source>
</evidence>
<comment type="subcellular location">
    <subcellularLocation>
        <location evidence="1">Golgi apparatus membrane</location>
        <topology evidence="1">Peripheral membrane protein</topology>
    </subcellularLocation>
</comment>
<dbReference type="InterPro" id="IPR048320">
    <property type="entry name" value="COG3_N"/>
</dbReference>
<evidence type="ECO:0000256" key="8">
    <source>
        <dbReference type="ARBA" id="ARBA00031339"/>
    </source>
</evidence>
<keyword evidence="7" id="KW-0472">Membrane</keyword>
<evidence type="ECO:0000313" key="12">
    <source>
        <dbReference type="EMBL" id="KAB5592571.1"/>
    </source>
</evidence>
<dbReference type="Proteomes" id="UP000383932">
    <property type="component" value="Unassembled WGS sequence"/>
</dbReference>
<sequence length="1073" mass="120222">MSSLFHTIFGCCLGRRSHTTQDDERRPLVQPVDVHIIEPPPIIVQDEDELREQLFAAHRDAASRMVNVEATHPFIVLPTHDSSYSHSDSRSQSRSSSRHFDSESRSMSPDRREGGLDAADSQDVFHVGISGVRFLRPDVMRGRSGSMNRGRPRIDLRNGNARLSRENIIPMLGEGFSSIPTPTQLVQNPPHTPKGKSVVREFPPVHQVMGVEFPSSPLVPFGIYEPMAAMRPGVRRPNVVPPSLAPSPHPKPTLSVEEWESRAPLDDVEVRSVLSIKIRCEEKKPPLKFREEDSPSRPSTPIFGRHGPLLSSAPGSRPATPVPTLMVTKDGTSHPLHPQVPLETPQQFHDWFALIDRSITYSQESHFRSHLQNVESQLACCDTLLDRIHGASDDLEQLHSDWQSVEDRGESLKGAAQRLLEERDRLIQVTDAIGVKLEYFQELEYATRMLNHPGEALVLQTDFLLMVERVDVCLEYMKSHRHFKEAEVYLLRFQQCLTRAMTLIKMYLVGTFRAIHTDVQKRMAETDLSSVAAHHLLYTKFQSMVPSLSPLIMELENRALTHPDQLESLLNECHTAYFSVRRALLVPRVMEEIRGLQPGQSELIELTRVGCSYLKQVCSEEFNLFRRFFNSGEDKLYRYLEGICDHLYDDLRPRILHEQKLDVLCEVCTVLQALMVLDIPLQSFGDSGAPATDDDPLLLTASPTSPTGGDVQLPPRTPGLAKLHISHLLQMVLQDAQTRLFFKAQAIVQSEIRNYAAQPKDLDYPAKLNGNVDAIDIVQQETKEGAEEEEGSLRMPNLEPESAWYPPLLTTVNVLKKLHEYVKPAIFQDISQEAISLCRQSILSTGDLILARPGSSEMDSHLFVIRNLLALKEITGAVENVTTDHEVASQPASDTLGNLLRGTSSLFNPSGLLGGIAMLGARYGETLPIARTNIDEDLKRSCESLITKCAESAAAPLKAFITDCDDFSKSQPNTLLSTQEFAQPPAIIKVQDEFRSLCEKQLSEWAGHVRLYLRDENTIGVLLPALHDEIASTFTLFRKTAETRCSPGCGASLMSLPDLWEWLRSLSVESKKL</sequence>
<evidence type="ECO:0000256" key="3">
    <source>
        <dbReference type="ARBA" id="ARBA00020976"/>
    </source>
</evidence>
<dbReference type="PANTHER" id="PTHR13302:SF8">
    <property type="entry name" value="CONSERVED OLIGOMERIC GOLGI COMPLEX SUBUNIT 3"/>
    <property type="match status" value="1"/>
</dbReference>
<evidence type="ECO:0000256" key="6">
    <source>
        <dbReference type="ARBA" id="ARBA00023034"/>
    </source>
</evidence>
<keyword evidence="13" id="KW-1185">Reference proteome</keyword>
<dbReference type="GO" id="GO:0007030">
    <property type="term" value="P:Golgi organization"/>
    <property type="evidence" value="ECO:0007669"/>
    <property type="project" value="TreeGrafter"/>
</dbReference>
<dbReference type="GO" id="GO:0006891">
    <property type="term" value="P:intra-Golgi vesicle-mediated transport"/>
    <property type="evidence" value="ECO:0007669"/>
    <property type="project" value="TreeGrafter"/>
</dbReference>
<feature type="domain" description="Conserved oligomeric Golgi complex subunit 3 N-terminal" evidence="10">
    <location>
        <begin position="370"/>
        <end position="513"/>
    </location>
</feature>
<feature type="compositionally biased region" description="Low complexity" evidence="9">
    <location>
        <begin position="80"/>
        <end position="95"/>
    </location>
</feature>
<dbReference type="GO" id="GO:0017119">
    <property type="term" value="C:Golgi transport complex"/>
    <property type="evidence" value="ECO:0007669"/>
    <property type="project" value="TreeGrafter"/>
</dbReference>
<gene>
    <name evidence="12" type="ORF">CTheo_3966</name>
</gene>
<feature type="domain" description="Conserved oligomeric Golgi complex subunit 3 C-terminal" evidence="11">
    <location>
        <begin position="534"/>
        <end position="877"/>
    </location>
</feature>
<evidence type="ECO:0000313" key="13">
    <source>
        <dbReference type="Proteomes" id="UP000383932"/>
    </source>
</evidence>
<evidence type="ECO:0000256" key="5">
    <source>
        <dbReference type="ARBA" id="ARBA00022927"/>
    </source>
</evidence>
<evidence type="ECO:0000256" key="1">
    <source>
        <dbReference type="ARBA" id="ARBA00004395"/>
    </source>
</evidence>
<evidence type="ECO:0000256" key="7">
    <source>
        <dbReference type="ARBA" id="ARBA00023136"/>
    </source>
</evidence>
<dbReference type="InterPro" id="IPR007265">
    <property type="entry name" value="COG_su3"/>
</dbReference>
<comment type="similarity">
    <text evidence="2">Belongs to the COG3 family.</text>
</comment>
<dbReference type="GO" id="GO:0000139">
    <property type="term" value="C:Golgi membrane"/>
    <property type="evidence" value="ECO:0007669"/>
    <property type="project" value="UniProtKB-SubCell"/>
</dbReference>
<dbReference type="GO" id="GO:0005801">
    <property type="term" value="C:cis-Golgi network"/>
    <property type="evidence" value="ECO:0007669"/>
    <property type="project" value="InterPro"/>
</dbReference>
<dbReference type="GO" id="GO:0006886">
    <property type="term" value="P:intracellular protein transport"/>
    <property type="evidence" value="ECO:0007669"/>
    <property type="project" value="InterPro"/>
</dbReference>
<evidence type="ECO:0000256" key="2">
    <source>
        <dbReference type="ARBA" id="ARBA00009936"/>
    </source>
</evidence>
<keyword evidence="6" id="KW-0333">Golgi apparatus</keyword>
<dbReference type="EMBL" id="SSOP01000060">
    <property type="protein sequence ID" value="KAB5592571.1"/>
    <property type="molecule type" value="Genomic_DNA"/>
</dbReference>
<accession>A0A5N5QM29</accession>
<organism evidence="12 13">
    <name type="scientific">Ceratobasidium theobromae</name>
    <dbReference type="NCBI Taxonomy" id="1582974"/>
    <lineage>
        <taxon>Eukaryota</taxon>
        <taxon>Fungi</taxon>
        <taxon>Dikarya</taxon>
        <taxon>Basidiomycota</taxon>
        <taxon>Agaricomycotina</taxon>
        <taxon>Agaricomycetes</taxon>
        <taxon>Cantharellales</taxon>
        <taxon>Ceratobasidiaceae</taxon>
        <taxon>Ceratobasidium</taxon>
    </lineage>
</organism>
<dbReference type="Pfam" id="PF20671">
    <property type="entry name" value="COG3_C"/>
    <property type="match status" value="1"/>
</dbReference>
<feature type="compositionally biased region" description="Basic and acidic residues" evidence="9">
    <location>
        <begin position="98"/>
        <end position="115"/>
    </location>
</feature>
<evidence type="ECO:0000259" key="10">
    <source>
        <dbReference type="Pfam" id="PF04136"/>
    </source>
</evidence>
<name>A0A5N5QM29_9AGAM</name>
<dbReference type="InterPro" id="IPR048685">
    <property type="entry name" value="COG3_C"/>
</dbReference>
<evidence type="ECO:0000256" key="4">
    <source>
        <dbReference type="ARBA" id="ARBA00022448"/>
    </source>
</evidence>
<keyword evidence="5" id="KW-0653">Protein transport</keyword>
<dbReference type="AlphaFoldDB" id="A0A5N5QM29"/>
<comment type="caution">
    <text evidence="12">The sequence shown here is derived from an EMBL/GenBank/DDBJ whole genome shotgun (WGS) entry which is preliminary data.</text>
</comment>
<dbReference type="OrthoDB" id="296793at2759"/>
<feature type="region of interest" description="Disordered" evidence="9">
    <location>
        <begin position="78"/>
        <end position="119"/>
    </location>
</feature>
<dbReference type="PANTHER" id="PTHR13302">
    <property type="entry name" value="CONSERVED OLIGOMERIC GOLGI COMPLEX COMPONENT 3"/>
    <property type="match status" value="1"/>
</dbReference>
<proteinExistence type="inferred from homology"/>
<dbReference type="Pfam" id="PF04136">
    <property type="entry name" value="COG3_N"/>
    <property type="match status" value="1"/>
</dbReference>